<dbReference type="PRINTS" id="PR00344">
    <property type="entry name" value="BCTRLSENSOR"/>
</dbReference>
<dbReference type="InterPro" id="IPR005467">
    <property type="entry name" value="His_kinase_dom"/>
</dbReference>
<dbReference type="Gene3D" id="3.40.50.2300">
    <property type="match status" value="2"/>
</dbReference>
<feature type="domain" description="Response regulatory" evidence="21">
    <location>
        <begin position="724"/>
        <end position="840"/>
    </location>
</feature>
<dbReference type="InterPro" id="IPR003594">
    <property type="entry name" value="HATPase_dom"/>
</dbReference>
<dbReference type="InterPro" id="IPR003661">
    <property type="entry name" value="HisK_dim/P_dom"/>
</dbReference>
<evidence type="ECO:0000256" key="17">
    <source>
        <dbReference type="ARBA" id="ARBA00070152"/>
    </source>
</evidence>
<dbReference type="EMBL" id="SUMF01000005">
    <property type="protein sequence ID" value="TJZ74838.1"/>
    <property type="molecule type" value="Genomic_DNA"/>
</dbReference>
<dbReference type="RefSeq" id="WP_136772692.1">
    <property type="nucleotide sequence ID" value="NZ_CP156074.1"/>
</dbReference>
<feature type="transmembrane region" description="Helical" evidence="19">
    <location>
        <begin position="77"/>
        <end position="97"/>
    </location>
</feature>
<accession>A0A4V5MR25</accession>
<feature type="transmembrane region" description="Helical" evidence="19">
    <location>
        <begin position="117"/>
        <end position="139"/>
    </location>
</feature>
<evidence type="ECO:0000256" key="16">
    <source>
        <dbReference type="ARBA" id="ARBA00068150"/>
    </source>
</evidence>
<keyword evidence="5 18" id="KW-0597">Phosphoprotein</keyword>
<dbReference type="InterPro" id="IPR036641">
    <property type="entry name" value="HPT_dom_sf"/>
</dbReference>
<dbReference type="InterPro" id="IPR036097">
    <property type="entry name" value="HisK_dim/P_sf"/>
</dbReference>
<keyword evidence="7 19" id="KW-0812">Transmembrane</keyword>
<dbReference type="CDD" id="cd00088">
    <property type="entry name" value="HPT"/>
    <property type="match status" value="1"/>
</dbReference>
<evidence type="ECO:0000259" key="21">
    <source>
        <dbReference type="PROSITE" id="PS50110"/>
    </source>
</evidence>
<keyword evidence="8" id="KW-0547">Nucleotide-binding</keyword>
<dbReference type="CDD" id="cd17546">
    <property type="entry name" value="REC_hyHK_CKI1_RcsC-like"/>
    <property type="match status" value="1"/>
</dbReference>
<keyword evidence="12" id="KW-0902">Two-component regulatory system</keyword>
<evidence type="ECO:0000259" key="20">
    <source>
        <dbReference type="PROSITE" id="PS50109"/>
    </source>
</evidence>
<dbReference type="PROSITE" id="PS50110">
    <property type="entry name" value="RESPONSE_REGULATORY"/>
    <property type="match status" value="2"/>
</dbReference>
<comment type="subunit">
    <text evidence="15">At low DSF concentrations, interacts with RpfF.</text>
</comment>
<comment type="subcellular location">
    <subcellularLocation>
        <location evidence="2">Cell membrane</location>
        <topology evidence="2">Multi-pass membrane protein</topology>
    </subcellularLocation>
</comment>
<comment type="caution">
    <text evidence="22">The sequence shown here is derived from an EMBL/GenBank/DDBJ whole genome shotgun (WGS) entry which is preliminary data.</text>
</comment>
<keyword evidence="10" id="KW-0067">ATP-binding</keyword>
<evidence type="ECO:0000256" key="14">
    <source>
        <dbReference type="ARBA" id="ARBA00058004"/>
    </source>
</evidence>
<dbReference type="CDD" id="cd00082">
    <property type="entry name" value="HisKA"/>
    <property type="match status" value="1"/>
</dbReference>
<dbReference type="OrthoDB" id="5290456at2"/>
<evidence type="ECO:0000256" key="4">
    <source>
        <dbReference type="ARBA" id="ARBA00022475"/>
    </source>
</evidence>
<sequence length="973" mass="105702">MMRDAPPSSAVGQNEAAHFPLSLRHLLHPFAVPGGTLLLGAWLLTLVACIALGLISIQADWSGLPLRFGGSEAFVSIYPPLTLCVIWTCCFGYWWGAIPAYFATLSLSLAAGMSPDWAALFALSNPLGLAVFAVCYRALPVRVDLRSLDAWLFFVLLAFFGAVFSASGAFIWTHANTATTLQTFAIWQGWWLGNFLQNVLITAPLLIAVAPALVRWRVRYHPASVKPATTGSNRWMLPAACILVIAVFLFLSLSFALSRRAAAGLATGPDPNGLRQAMALVQDSASAVYWVLGIMFIAMAFIGYRFVNYWMHSLREAAHRAQQADRAKSDFLARMSHEIRTPMNAILGMSNLALQTTLTRKQRDYLDKIRYSADTLLGLINDVLDLSKLEAAKLQLEHVVFSLDKVLGNLASLVLYKTSDKPVELIFDVAPDVPKLLYGDPLRLGQVLLNLVNNAVKFTEQGEVLVLISVAEQTPTQARLLFAVADSGIGVAPERKATLFDAFAQADESITRRYGGTGLGLAICRQLVEAMGGTIRLESVPGSGSCFDFMLTFDVVPVDSAPPRPDTLHGKRVLLADDNAMVRATVASLLERLGALVDQAASGNAAVTAAYDALEEKRPYTLVLSDHALPDLKGQALLERLRDHPPLQSLPVLFMTDAAGCDAIQQYPAHLQPCAVLLKPVLEPVLLDSLETILTDPDADRPSRRPSDLLPLAQQTEQQLRGARVLLVEDNPINRQIAEELLDAVGVAVETAENGREAIAKVHARPYNAVLMDIQMPELDGLAATREIRHTSRLASLPIIAMTAHALNGDRDRSLEAGMNDHITKPFKADTLYTVLGRWIERAPTRIAVSADAAPLPVLPGIDLEAGRIQVGLATDRYLAVLRNMAGHHAATPAQLRGALDEERLDDLARTAHSLKAVGRHICANRLADAAATLENVAYRGRCAQEVETLCVALDEVIASLNRYFQERDTAGS</sequence>
<keyword evidence="4" id="KW-1003">Cell membrane</keyword>
<evidence type="ECO:0000256" key="3">
    <source>
        <dbReference type="ARBA" id="ARBA00012438"/>
    </source>
</evidence>
<proteinExistence type="predicted"/>
<evidence type="ECO:0000256" key="6">
    <source>
        <dbReference type="ARBA" id="ARBA00022679"/>
    </source>
</evidence>
<feature type="transmembrane region" description="Helical" evidence="19">
    <location>
        <begin position="151"/>
        <end position="175"/>
    </location>
</feature>
<evidence type="ECO:0000256" key="18">
    <source>
        <dbReference type="PROSITE-ProRule" id="PRU00169"/>
    </source>
</evidence>
<evidence type="ECO:0000256" key="12">
    <source>
        <dbReference type="ARBA" id="ARBA00023012"/>
    </source>
</evidence>
<dbReference type="Gene3D" id="1.10.287.130">
    <property type="match status" value="1"/>
</dbReference>
<keyword evidence="9" id="KW-0418">Kinase</keyword>
<dbReference type="EC" id="2.7.13.3" evidence="3"/>
<feature type="domain" description="Histidine kinase" evidence="20">
    <location>
        <begin position="334"/>
        <end position="555"/>
    </location>
</feature>
<dbReference type="PANTHER" id="PTHR45339:SF1">
    <property type="entry name" value="HYBRID SIGNAL TRANSDUCTION HISTIDINE KINASE J"/>
    <property type="match status" value="1"/>
</dbReference>
<dbReference type="SMART" id="SM00388">
    <property type="entry name" value="HisKA"/>
    <property type="match status" value="1"/>
</dbReference>
<protein>
    <recommendedName>
        <fullName evidence="16">Sensory/regulatory protein RpfC</fullName>
        <ecNumber evidence="3">2.7.13.3</ecNumber>
    </recommendedName>
    <alternativeName>
        <fullName evidence="17">Virulence sensor protein BvgS</fullName>
    </alternativeName>
</protein>
<dbReference type="PROSITE" id="PS50109">
    <property type="entry name" value="HIS_KIN"/>
    <property type="match status" value="1"/>
</dbReference>
<comment type="function">
    <text evidence="14">Member of the two-component regulatory system BvgS/BvgA. Phosphorylates BvgA via a four-step phosphorelay in response to environmental signals.</text>
</comment>
<dbReference type="FunFam" id="3.30.565.10:FF:000010">
    <property type="entry name" value="Sensor histidine kinase RcsC"/>
    <property type="match status" value="1"/>
</dbReference>
<dbReference type="FunFam" id="1.10.287.130:FF:000002">
    <property type="entry name" value="Two-component osmosensing histidine kinase"/>
    <property type="match status" value="1"/>
</dbReference>
<dbReference type="SUPFAM" id="SSF55874">
    <property type="entry name" value="ATPase domain of HSP90 chaperone/DNA topoisomerase II/histidine kinase"/>
    <property type="match status" value="1"/>
</dbReference>
<evidence type="ECO:0000256" key="2">
    <source>
        <dbReference type="ARBA" id="ARBA00004651"/>
    </source>
</evidence>
<dbReference type="GO" id="GO:0000155">
    <property type="term" value="F:phosphorelay sensor kinase activity"/>
    <property type="evidence" value="ECO:0007669"/>
    <property type="project" value="InterPro"/>
</dbReference>
<dbReference type="Pfam" id="PF01627">
    <property type="entry name" value="Hpt"/>
    <property type="match status" value="1"/>
</dbReference>
<evidence type="ECO:0000256" key="15">
    <source>
        <dbReference type="ARBA" id="ARBA00064003"/>
    </source>
</evidence>
<dbReference type="GO" id="GO:0005886">
    <property type="term" value="C:plasma membrane"/>
    <property type="evidence" value="ECO:0007669"/>
    <property type="project" value="UniProtKB-SubCell"/>
</dbReference>
<organism evidence="22 23">
    <name type="scientific">Chitiniphilus eburneus</name>
    <dbReference type="NCBI Taxonomy" id="2571148"/>
    <lineage>
        <taxon>Bacteria</taxon>
        <taxon>Pseudomonadati</taxon>
        <taxon>Pseudomonadota</taxon>
        <taxon>Betaproteobacteria</taxon>
        <taxon>Neisseriales</taxon>
        <taxon>Chitinibacteraceae</taxon>
        <taxon>Chitiniphilus</taxon>
    </lineage>
</organism>
<feature type="transmembrane region" description="Helical" evidence="19">
    <location>
        <begin position="235"/>
        <end position="257"/>
    </location>
</feature>
<feature type="modified residue" description="4-aspartylphosphate" evidence="18">
    <location>
        <position position="773"/>
    </location>
</feature>
<feature type="modified residue" description="4-aspartylphosphate" evidence="18">
    <location>
        <position position="626"/>
    </location>
</feature>
<evidence type="ECO:0000256" key="5">
    <source>
        <dbReference type="ARBA" id="ARBA00022553"/>
    </source>
</evidence>
<dbReference type="SMART" id="SM00387">
    <property type="entry name" value="HATPase_c"/>
    <property type="match status" value="1"/>
</dbReference>
<dbReference type="SUPFAM" id="SSF52172">
    <property type="entry name" value="CheY-like"/>
    <property type="match status" value="2"/>
</dbReference>
<evidence type="ECO:0000256" key="19">
    <source>
        <dbReference type="SAM" id="Phobius"/>
    </source>
</evidence>
<name>A0A4V5MR25_9NEIS</name>
<dbReference type="Pfam" id="PF02518">
    <property type="entry name" value="HATPase_c"/>
    <property type="match status" value="1"/>
</dbReference>
<dbReference type="Pfam" id="PF00072">
    <property type="entry name" value="Response_reg"/>
    <property type="match status" value="2"/>
</dbReference>
<evidence type="ECO:0000256" key="9">
    <source>
        <dbReference type="ARBA" id="ARBA00022777"/>
    </source>
</evidence>
<comment type="catalytic activity">
    <reaction evidence="1">
        <text>ATP + protein L-histidine = ADP + protein N-phospho-L-histidine.</text>
        <dbReference type="EC" id="2.7.13.3"/>
    </reaction>
</comment>
<dbReference type="Gene3D" id="3.30.565.10">
    <property type="entry name" value="Histidine kinase-like ATPase, C-terminal domain"/>
    <property type="match status" value="1"/>
</dbReference>
<feature type="domain" description="Response regulatory" evidence="21">
    <location>
        <begin position="572"/>
        <end position="694"/>
    </location>
</feature>
<dbReference type="PANTHER" id="PTHR45339">
    <property type="entry name" value="HYBRID SIGNAL TRANSDUCTION HISTIDINE KINASE J"/>
    <property type="match status" value="1"/>
</dbReference>
<dbReference type="GO" id="GO:0005524">
    <property type="term" value="F:ATP binding"/>
    <property type="evidence" value="ECO:0007669"/>
    <property type="project" value="UniProtKB-KW"/>
</dbReference>
<evidence type="ECO:0000256" key="11">
    <source>
        <dbReference type="ARBA" id="ARBA00022989"/>
    </source>
</evidence>
<dbReference type="CDD" id="cd00156">
    <property type="entry name" value="REC"/>
    <property type="match status" value="1"/>
</dbReference>
<dbReference type="Pfam" id="PF00512">
    <property type="entry name" value="HisKA"/>
    <property type="match status" value="1"/>
</dbReference>
<dbReference type="InterPro" id="IPR001789">
    <property type="entry name" value="Sig_transdc_resp-reg_receiver"/>
</dbReference>
<gene>
    <name evidence="22" type="ORF">FAZ21_07735</name>
</gene>
<reference evidence="22 23" key="1">
    <citation type="submission" date="2019-04" db="EMBL/GenBank/DDBJ databases">
        <title>Chitiniphilus eburnea sp. nov., a novel chitinolytic bacterium isolated from aquaculture sludge.</title>
        <authorList>
            <person name="Sheng M."/>
        </authorList>
    </citation>
    <scope>NUCLEOTIDE SEQUENCE [LARGE SCALE GENOMIC DNA]</scope>
    <source>
        <strain evidence="22 23">HX-2-15</strain>
    </source>
</reference>
<dbReference type="Gene3D" id="1.20.120.160">
    <property type="entry name" value="HPT domain"/>
    <property type="match status" value="1"/>
</dbReference>
<dbReference type="SUPFAM" id="SSF47226">
    <property type="entry name" value="Histidine-containing phosphotransfer domain, HPT domain"/>
    <property type="match status" value="1"/>
</dbReference>
<evidence type="ECO:0000256" key="7">
    <source>
        <dbReference type="ARBA" id="ARBA00022692"/>
    </source>
</evidence>
<dbReference type="InterPro" id="IPR004358">
    <property type="entry name" value="Sig_transdc_His_kin-like_C"/>
</dbReference>
<dbReference type="AlphaFoldDB" id="A0A4V5MR25"/>
<evidence type="ECO:0000256" key="10">
    <source>
        <dbReference type="ARBA" id="ARBA00022840"/>
    </source>
</evidence>
<evidence type="ECO:0000256" key="8">
    <source>
        <dbReference type="ARBA" id="ARBA00022741"/>
    </source>
</evidence>
<dbReference type="CDD" id="cd16922">
    <property type="entry name" value="HATPase_EvgS-ArcB-TorS-like"/>
    <property type="match status" value="1"/>
</dbReference>
<keyword evidence="11 19" id="KW-1133">Transmembrane helix</keyword>
<dbReference type="InterPro" id="IPR036890">
    <property type="entry name" value="HATPase_C_sf"/>
</dbReference>
<keyword evidence="13 19" id="KW-0472">Membrane</keyword>
<dbReference type="InterPro" id="IPR008207">
    <property type="entry name" value="Sig_transdc_His_kin_Hpt_dom"/>
</dbReference>
<dbReference type="InterPro" id="IPR011006">
    <property type="entry name" value="CheY-like_superfamily"/>
</dbReference>
<feature type="transmembrane region" description="Helical" evidence="19">
    <location>
        <begin position="30"/>
        <end position="57"/>
    </location>
</feature>
<evidence type="ECO:0000256" key="13">
    <source>
        <dbReference type="ARBA" id="ARBA00023136"/>
    </source>
</evidence>
<evidence type="ECO:0000313" key="22">
    <source>
        <dbReference type="EMBL" id="TJZ74838.1"/>
    </source>
</evidence>
<dbReference type="SMART" id="SM00448">
    <property type="entry name" value="REC"/>
    <property type="match status" value="2"/>
</dbReference>
<evidence type="ECO:0000256" key="1">
    <source>
        <dbReference type="ARBA" id="ARBA00000085"/>
    </source>
</evidence>
<dbReference type="Proteomes" id="UP000310016">
    <property type="component" value="Unassembled WGS sequence"/>
</dbReference>
<keyword evidence="6" id="KW-0808">Transferase</keyword>
<dbReference type="SUPFAM" id="SSF47384">
    <property type="entry name" value="Homodimeric domain of signal transducing histidine kinase"/>
    <property type="match status" value="1"/>
</dbReference>
<feature type="transmembrane region" description="Helical" evidence="19">
    <location>
        <begin position="287"/>
        <end position="307"/>
    </location>
</feature>
<keyword evidence="23" id="KW-1185">Reference proteome</keyword>
<evidence type="ECO:0000313" key="23">
    <source>
        <dbReference type="Proteomes" id="UP000310016"/>
    </source>
</evidence>